<gene>
    <name evidence="2" type="ORF">FDK13_05460</name>
</gene>
<evidence type="ECO:0000313" key="2">
    <source>
        <dbReference type="EMBL" id="TKT93300.1"/>
    </source>
</evidence>
<comment type="caution">
    <text evidence="2">The sequence shown here is derived from an EMBL/GenBank/DDBJ whole genome shotgun (WGS) entry which is preliminary data.</text>
</comment>
<dbReference type="OrthoDB" id="1493151at2"/>
<feature type="signal peptide" evidence="1">
    <location>
        <begin position="1"/>
        <end position="22"/>
    </location>
</feature>
<protein>
    <submittedName>
        <fullName evidence="2">Uncharacterized protein</fullName>
    </submittedName>
</protein>
<keyword evidence="1" id="KW-0732">Signal</keyword>
<accession>A0A4U6D7A4</accession>
<feature type="chain" id="PRO_5020505035" evidence="1">
    <location>
        <begin position="23"/>
        <end position="501"/>
    </location>
</feature>
<organism evidence="2 3">
    <name type="scientific">Dyadobacter frigoris</name>
    <dbReference type="NCBI Taxonomy" id="2576211"/>
    <lineage>
        <taxon>Bacteria</taxon>
        <taxon>Pseudomonadati</taxon>
        <taxon>Bacteroidota</taxon>
        <taxon>Cytophagia</taxon>
        <taxon>Cytophagales</taxon>
        <taxon>Spirosomataceae</taxon>
        <taxon>Dyadobacter</taxon>
    </lineage>
</organism>
<dbReference type="RefSeq" id="WP_137338976.1">
    <property type="nucleotide sequence ID" value="NZ_SZVO01000002.1"/>
</dbReference>
<evidence type="ECO:0000256" key="1">
    <source>
        <dbReference type="SAM" id="SignalP"/>
    </source>
</evidence>
<dbReference type="AlphaFoldDB" id="A0A4U6D7A4"/>
<name>A0A4U6D7A4_9BACT</name>
<reference evidence="2 3" key="1">
    <citation type="submission" date="2019-05" db="EMBL/GenBank/DDBJ databases">
        <title>Dyadobacter AR-3-8 sp. nov., isolated from arctic soil.</title>
        <authorList>
            <person name="Chaudhary D.K."/>
        </authorList>
    </citation>
    <scope>NUCLEOTIDE SEQUENCE [LARGE SCALE GENOMIC DNA]</scope>
    <source>
        <strain evidence="2 3">AR-3-8</strain>
    </source>
</reference>
<proteinExistence type="predicted"/>
<dbReference type="Proteomes" id="UP000304900">
    <property type="component" value="Unassembled WGS sequence"/>
</dbReference>
<sequence length="501" mass="56239">MNNFTIKLIFICSCIIPFSVAAQSINGNKQFERYEVEIDASDLASIVKTLDPSTATPQILSEKISPEALLRSVLNKLISFEADGPEKNRLQTILSTINPYLIPNPEKDKKGLIALHHPISLETFYKKTVDEISTNHFTELKAEQNLMMNSLALAQREYLSNLNLIEKLVAKRQVDSTLKYLALNERLNILMKDLRQGLIEKQKEGIDEVRKVYGSTPRYIEDTTKIEQALVGTITDDKYFLNSKKVAIVLIGNTKKLTSVKITLVNKERNIKGEIIAMGDLIKGVVGGSRGEDIFTSDPFKDGTESVKITFLIPKNDNKIRPPYDIRILANNLKDTVQVFEKVHFRLKVSFGAGKADVSYFGLKNNQLTFNPDSTRKTQIKSSLAALIGWYPWGQDISHIDGKFYQKPLERISLNGGVRISKDPLEALFLGINYDIQKNFGLFVSSSWYSSTITNVVPLNTGSNVVGYLKDSDKRNYNVRIFFGLTMSPSAIGELLGLNKK</sequence>
<evidence type="ECO:0000313" key="3">
    <source>
        <dbReference type="Proteomes" id="UP000304900"/>
    </source>
</evidence>
<dbReference type="EMBL" id="SZVO01000002">
    <property type="protein sequence ID" value="TKT93300.1"/>
    <property type="molecule type" value="Genomic_DNA"/>
</dbReference>
<keyword evidence="3" id="KW-1185">Reference proteome</keyword>